<proteinExistence type="predicted"/>
<evidence type="ECO:0000313" key="2">
    <source>
        <dbReference type="Proteomes" id="UP000727490"/>
    </source>
</evidence>
<dbReference type="RefSeq" id="WP_219288408.1">
    <property type="nucleotide sequence ID" value="NZ_RPHB01000003.1"/>
</dbReference>
<protein>
    <submittedName>
        <fullName evidence="1">Uncharacterized protein</fullName>
    </submittedName>
</protein>
<keyword evidence="2" id="KW-1185">Reference proteome</keyword>
<comment type="caution">
    <text evidence="1">The sequence shown here is derived from an EMBL/GenBank/DDBJ whole genome shotgun (WGS) entry which is preliminary data.</text>
</comment>
<dbReference type="Proteomes" id="UP000727490">
    <property type="component" value="Unassembled WGS sequence"/>
</dbReference>
<accession>A0A951IXZ1</accession>
<evidence type="ECO:0000313" key="1">
    <source>
        <dbReference type="EMBL" id="MBW3467911.1"/>
    </source>
</evidence>
<name>A0A951IXZ1_9BACT</name>
<gene>
    <name evidence="1" type="ORF">EGN73_08785</name>
</gene>
<organism evidence="1 2">
    <name type="scientific">Arthrospiribacter ruber</name>
    <dbReference type="NCBI Taxonomy" id="2487934"/>
    <lineage>
        <taxon>Bacteria</taxon>
        <taxon>Pseudomonadati</taxon>
        <taxon>Bacteroidota</taxon>
        <taxon>Cytophagia</taxon>
        <taxon>Cytophagales</taxon>
        <taxon>Cyclobacteriaceae</taxon>
        <taxon>Arthrospiribacter</taxon>
    </lineage>
</organism>
<dbReference type="AlphaFoldDB" id="A0A951IXZ1"/>
<sequence length="78" mass="8388">MSIVAKVKFKGFNSAGLTNPVGLFYFKKLAISTQNLILASRSSVHQGQGLGVSKQTVSKKPEIVEVIPVKTKRSSNTP</sequence>
<dbReference type="EMBL" id="RPHB01000003">
    <property type="protein sequence ID" value="MBW3467911.1"/>
    <property type="molecule type" value="Genomic_DNA"/>
</dbReference>
<reference evidence="1 2" key="1">
    <citation type="journal article" date="2020" name="Syst. Appl. Microbiol.">
        <title>Arthrospiribacter ruber gen. nov., sp. nov., a novel bacterium isolated from Arthrospira cultures.</title>
        <authorList>
            <person name="Waleron M."/>
            <person name="Misztak A."/>
            <person name="Waleron M.M."/>
            <person name="Furmaniak M."/>
            <person name="Mrozik A."/>
            <person name="Waleron K."/>
        </authorList>
    </citation>
    <scope>NUCLEOTIDE SEQUENCE [LARGE SCALE GENOMIC DNA]</scope>
    <source>
        <strain evidence="1 2">DPMB0001</strain>
    </source>
</reference>